<feature type="transmembrane region" description="Helical" evidence="6">
    <location>
        <begin position="406"/>
        <end position="426"/>
    </location>
</feature>
<feature type="transmembrane region" description="Helical" evidence="6">
    <location>
        <begin position="432"/>
        <end position="459"/>
    </location>
</feature>
<protein>
    <submittedName>
        <fullName evidence="7">Putative MFS-type transporter</fullName>
    </submittedName>
</protein>
<evidence type="ECO:0000256" key="2">
    <source>
        <dbReference type="ARBA" id="ARBA00022692"/>
    </source>
</evidence>
<feature type="transmembrane region" description="Helical" evidence="6">
    <location>
        <begin position="501"/>
        <end position="523"/>
    </location>
</feature>
<feature type="transmembrane region" description="Helical" evidence="6">
    <location>
        <begin position="356"/>
        <end position="382"/>
    </location>
</feature>
<evidence type="ECO:0000313" key="10">
    <source>
        <dbReference type="Proteomes" id="UP001302367"/>
    </source>
</evidence>
<keyword evidence="3 6" id="KW-1133">Transmembrane helix</keyword>
<dbReference type="PANTHER" id="PTHR23502:SF30">
    <property type="entry name" value="TRANSPORTER, PUTATIVE (AFU_ORTHOLOGUE AFUA_8G04702)-RELATED"/>
    <property type="match status" value="1"/>
</dbReference>
<dbReference type="Pfam" id="PF07690">
    <property type="entry name" value="MFS_1"/>
    <property type="match status" value="1"/>
</dbReference>
<dbReference type="GO" id="GO:0005886">
    <property type="term" value="C:plasma membrane"/>
    <property type="evidence" value="ECO:0007669"/>
    <property type="project" value="TreeGrafter"/>
</dbReference>
<dbReference type="EMBL" id="CP134185">
    <property type="protein sequence ID" value="WPA98102.1"/>
    <property type="molecule type" value="Genomic_DNA"/>
</dbReference>
<comment type="subcellular location">
    <subcellularLocation>
        <location evidence="1">Membrane</location>
        <topology evidence="1">Multi-pass membrane protein</topology>
    </subcellularLocation>
</comment>
<sequence length="548" mass="60877">MDNDRTLPPGTVYLIDHNNELGGTTKHATGPADERDIILHPTPSDDPEDPLNWSYKRKMLATSCVLMYTLMIAIPSGSVYSVVKPIEKATGLTLNDLNTGTGVMFLAYGWACVIWQPLALQYGKRPAYLFSMLASIAIMTSAPWCTKRSTYLANKVLQGFFGAPVEALCEISITDIWFAHERPKYLAWYGFGLSVTGKLAPMLAGFINDGQDWRWVLWWTAIWIAIAFVYCFFLMEETNYDRKHVITSTPVPLTESINPLPDVHAPESEKKVPTPISSSSTSSLEAGETSYPRKTYLQKLRLFDSPRPNRMLSIFLAPFKGFTYPVIVYAGLMYGANALVWSGVQNATTGTVYVQYYNFSTTAIAAAYSSGVIGAILGAYYCGKMGRVLTVRLARRRGGLSEPEDTLYMFVASMILVPFSMLLYGLGIEYRIHWFGLVFSQGALAVSNCLCVAGGLGYAISSYRELSGDMVTTLILIRNTLSFAVNYGITPWLNALGYRNTFIMVAVIGFVWNASLFVMVKIGPKLRERSKERYWADVDKARALGLSH</sequence>
<dbReference type="SUPFAM" id="SSF103473">
    <property type="entry name" value="MFS general substrate transporter"/>
    <property type="match status" value="1"/>
</dbReference>
<accession>A0A2G5I060</accession>
<reference evidence="7 9" key="1">
    <citation type="submission" date="2015-10" db="EMBL/GenBank/DDBJ databases">
        <title>The cercosporin biosynthetic gene cluster was horizontally transferred to several fungal lineages and shown to be expanded in Cercospora beticola based on microsynteny with recipient genomes.</title>
        <authorList>
            <person name="De Jonge R."/>
            <person name="Ebert M.K."/>
            <person name="Suttle J.C."/>
            <person name="Jurick Ii W.M."/>
            <person name="Secor G.A."/>
            <person name="Thomma B.P."/>
            <person name="Van De Peer Y."/>
            <person name="Bolton M.D."/>
        </authorList>
    </citation>
    <scope>NUCLEOTIDE SEQUENCE [LARGE SCALE GENOMIC DNA]</scope>
    <source>
        <strain evidence="7 9">09-40</strain>
    </source>
</reference>
<evidence type="ECO:0000256" key="1">
    <source>
        <dbReference type="ARBA" id="ARBA00004141"/>
    </source>
</evidence>
<keyword evidence="2 6" id="KW-0812">Transmembrane</keyword>
<name>A0A2G5I060_CERBT</name>
<dbReference type="Gene3D" id="1.20.1250.20">
    <property type="entry name" value="MFS general substrate transporter like domains"/>
    <property type="match status" value="1"/>
</dbReference>
<keyword evidence="10" id="KW-1185">Reference proteome</keyword>
<feature type="transmembrane region" description="Helical" evidence="6">
    <location>
        <begin position="156"/>
        <end position="178"/>
    </location>
</feature>
<dbReference type="OrthoDB" id="5215911at2759"/>
<dbReference type="EMBL" id="LKMD01000102">
    <property type="protein sequence ID" value="PIA97903.1"/>
    <property type="molecule type" value="Genomic_DNA"/>
</dbReference>
<keyword evidence="4 6" id="KW-0472">Membrane</keyword>
<feature type="transmembrane region" description="Helical" evidence="6">
    <location>
        <begin position="471"/>
        <end position="489"/>
    </location>
</feature>
<dbReference type="InterPro" id="IPR011701">
    <property type="entry name" value="MFS"/>
</dbReference>
<dbReference type="Proteomes" id="UP001302367">
    <property type="component" value="Chromosome 2"/>
</dbReference>
<dbReference type="GO" id="GO:0022857">
    <property type="term" value="F:transmembrane transporter activity"/>
    <property type="evidence" value="ECO:0007669"/>
    <property type="project" value="InterPro"/>
</dbReference>
<proteinExistence type="predicted"/>
<evidence type="ECO:0000313" key="9">
    <source>
        <dbReference type="Proteomes" id="UP000230605"/>
    </source>
</evidence>
<reference evidence="8 10" key="2">
    <citation type="submission" date="2023-09" db="EMBL/GenBank/DDBJ databases">
        <title>Complete-Gapless Cercospora beticola genome.</title>
        <authorList>
            <person name="Wyatt N.A."/>
            <person name="Spanner R.E."/>
            <person name="Bolton M.D."/>
        </authorList>
    </citation>
    <scope>NUCLEOTIDE SEQUENCE [LARGE SCALE GENOMIC DNA]</scope>
    <source>
        <strain evidence="8">Cb09-40</strain>
    </source>
</reference>
<evidence type="ECO:0000256" key="6">
    <source>
        <dbReference type="SAM" id="Phobius"/>
    </source>
</evidence>
<dbReference type="PANTHER" id="PTHR23502">
    <property type="entry name" value="MAJOR FACILITATOR SUPERFAMILY"/>
    <property type="match status" value="1"/>
</dbReference>
<dbReference type="InterPro" id="IPR036259">
    <property type="entry name" value="MFS_trans_sf"/>
</dbReference>
<feature type="transmembrane region" description="Helical" evidence="6">
    <location>
        <begin position="216"/>
        <end position="235"/>
    </location>
</feature>
<feature type="transmembrane region" description="Helical" evidence="6">
    <location>
        <begin position="311"/>
        <end position="336"/>
    </location>
</feature>
<feature type="transmembrane region" description="Helical" evidence="6">
    <location>
        <begin position="60"/>
        <end position="83"/>
    </location>
</feature>
<feature type="transmembrane region" description="Helical" evidence="6">
    <location>
        <begin position="103"/>
        <end position="120"/>
    </location>
</feature>
<evidence type="ECO:0000256" key="5">
    <source>
        <dbReference type="SAM" id="MobiDB-lite"/>
    </source>
</evidence>
<feature type="transmembrane region" description="Helical" evidence="6">
    <location>
        <begin position="185"/>
        <end position="204"/>
    </location>
</feature>
<evidence type="ECO:0000313" key="7">
    <source>
        <dbReference type="EMBL" id="PIA97903.1"/>
    </source>
</evidence>
<gene>
    <name evidence="7" type="ORF">CB0940_05544</name>
    <name evidence="8" type="ORF">RHO25_002713</name>
</gene>
<feature type="region of interest" description="Disordered" evidence="5">
    <location>
        <begin position="264"/>
        <end position="287"/>
    </location>
</feature>
<evidence type="ECO:0000256" key="4">
    <source>
        <dbReference type="ARBA" id="ARBA00023136"/>
    </source>
</evidence>
<dbReference type="AlphaFoldDB" id="A0A2G5I060"/>
<dbReference type="Proteomes" id="UP000230605">
    <property type="component" value="Chromosome 2"/>
</dbReference>
<feature type="transmembrane region" description="Helical" evidence="6">
    <location>
        <begin position="127"/>
        <end position="144"/>
    </location>
</feature>
<evidence type="ECO:0000313" key="8">
    <source>
        <dbReference type="EMBL" id="WPA98102.1"/>
    </source>
</evidence>
<evidence type="ECO:0000256" key="3">
    <source>
        <dbReference type="ARBA" id="ARBA00022989"/>
    </source>
</evidence>
<organism evidence="7 9">
    <name type="scientific">Cercospora beticola</name>
    <name type="common">Sugarbeet leaf spot fungus</name>
    <dbReference type="NCBI Taxonomy" id="122368"/>
    <lineage>
        <taxon>Eukaryota</taxon>
        <taxon>Fungi</taxon>
        <taxon>Dikarya</taxon>
        <taxon>Ascomycota</taxon>
        <taxon>Pezizomycotina</taxon>
        <taxon>Dothideomycetes</taxon>
        <taxon>Dothideomycetidae</taxon>
        <taxon>Mycosphaerellales</taxon>
        <taxon>Mycosphaerellaceae</taxon>
        <taxon>Cercospora</taxon>
    </lineage>
</organism>